<protein>
    <submittedName>
        <fullName evidence="1">Uncharacterized protein</fullName>
    </submittedName>
</protein>
<organism evidence="1 2">
    <name type="scientific">Catenaria anguillulae PL171</name>
    <dbReference type="NCBI Taxonomy" id="765915"/>
    <lineage>
        <taxon>Eukaryota</taxon>
        <taxon>Fungi</taxon>
        <taxon>Fungi incertae sedis</taxon>
        <taxon>Blastocladiomycota</taxon>
        <taxon>Blastocladiomycetes</taxon>
        <taxon>Blastocladiales</taxon>
        <taxon>Catenariaceae</taxon>
        <taxon>Catenaria</taxon>
    </lineage>
</organism>
<evidence type="ECO:0000313" key="2">
    <source>
        <dbReference type="Proteomes" id="UP000193411"/>
    </source>
</evidence>
<dbReference type="Proteomes" id="UP000193411">
    <property type="component" value="Unassembled WGS sequence"/>
</dbReference>
<keyword evidence="2" id="KW-1185">Reference proteome</keyword>
<evidence type="ECO:0000313" key="1">
    <source>
        <dbReference type="EMBL" id="ORZ38557.1"/>
    </source>
</evidence>
<dbReference type="AlphaFoldDB" id="A0A1Y2HVC1"/>
<name>A0A1Y2HVC1_9FUNG</name>
<gene>
    <name evidence="1" type="ORF">BCR44DRAFT_1428502</name>
</gene>
<reference evidence="1 2" key="1">
    <citation type="submission" date="2016-07" db="EMBL/GenBank/DDBJ databases">
        <title>Pervasive Adenine N6-methylation of Active Genes in Fungi.</title>
        <authorList>
            <consortium name="DOE Joint Genome Institute"/>
            <person name="Mondo S.J."/>
            <person name="Dannebaum R.O."/>
            <person name="Kuo R.C."/>
            <person name="Labutti K."/>
            <person name="Haridas S."/>
            <person name="Kuo A."/>
            <person name="Salamov A."/>
            <person name="Ahrendt S.R."/>
            <person name="Lipzen A."/>
            <person name="Sullivan W."/>
            <person name="Andreopoulos W.B."/>
            <person name="Clum A."/>
            <person name="Lindquist E."/>
            <person name="Daum C."/>
            <person name="Ramamoorthy G.K."/>
            <person name="Gryganskyi A."/>
            <person name="Culley D."/>
            <person name="Magnuson J.K."/>
            <person name="James T.Y."/>
            <person name="O'Malley M.A."/>
            <person name="Stajich J.E."/>
            <person name="Spatafora J.W."/>
            <person name="Visel A."/>
            <person name="Grigoriev I.V."/>
        </authorList>
    </citation>
    <scope>NUCLEOTIDE SEQUENCE [LARGE SCALE GENOMIC DNA]</scope>
    <source>
        <strain evidence="1 2">PL171</strain>
    </source>
</reference>
<comment type="caution">
    <text evidence="1">The sequence shown here is derived from an EMBL/GenBank/DDBJ whole genome shotgun (WGS) entry which is preliminary data.</text>
</comment>
<dbReference type="EMBL" id="MCFL01000008">
    <property type="protein sequence ID" value="ORZ38557.1"/>
    <property type="molecule type" value="Genomic_DNA"/>
</dbReference>
<accession>A0A1Y2HVC1</accession>
<sequence length="127" mass="14432">MSSTLPPTSRALRSLSTMASAPRWRPIWIWTRVLSIWCHSSLSTVTWSTMRMSSQAYYRRYCVGSTSGLRRNCCKRVPSLRSFCPKRWHVFSQAAHVGFPIWSSRSSPSNGSVGSEARVRMDMVVAQ</sequence>
<proteinExistence type="predicted"/>